<sequence length="113" mass="12289">MSCDTLRSSFANAYSINPSRFVSSSLRGSSIHRFSDVSSLFVTKNPLPSSPSSLLHCSLVAVLRFYLFRLGRLGLGSSRAVTLNAFLLLLVEFVAVTALDHNTGKAIHRTEEG</sequence>
<dbReference type="EMBL" id="ML179761">
    <property type="protein sequence ID" value="THU82056.1"/>
    <property type="molecule type" value="Genomic_DNA"/>
</dbReference>
<accession>A0A4S8L102</accession>
<dbReference type="AlphaFoldDB" id="A0A4S8L102"/>
<evidence type="ECO:0000313" key="2">
    <source>
        <dbReference type="Proteomes" id="UP000297245"/>
    </source>
</evidence>
<organism evidence="1 2">
    <name type="scientific">Dendrothele bispora (strain CBS 962.96)</name>
    <dbReference type="NCBI Taxonomy" id="1314807"/>
    <lineage>
        <taxon>Eukaryota</taxon>
        <taxon>Fungi</taxon>
        <taxon>Dikarya</taxon>
        <taxon>Basidiomycota</taxon>
        <taxon>Agaricomycotina</taxon>
        <taxon>Agaricomycetes</taxon>
        <taxon>Agaricomycetidae</taxon>
        <taxon>Agaricales</taxon>
        <taxon>Agaricales incertae sedis</taxon>
        <taxon>Dendrothele</taxon>
    </lineage>
</organism>
<keyword evidence="2" id="KW-1185">Reference proteome</keyword>
<gene>
    <name evidence="1" type="ORF">K435DRAFT_784737</name>
</gene>
<proteinExistence type="predicted"/>
<reference evidence="1 2" key="1">
    <citation type="journal article" date="2019" name="Nat. Ecol. Evol.">
        <title>Megaphylogeny resolves global patterns of mushroom evolution.</title>
        <authorList>
            <person name="Varga T."/>
            <person name="Krizsan K."/>
            <person name="Foldi C."/>
            <person name="Dima B."/>
            <person name="Sanchez-Garcia M."/>
            <person name="Sanchez-Ramirez S."/>
            <person name="Szollosi G.J."/>
            <person name="Szarkandi J.G."/>
            <person name="Papp V."/>
            <person name="Albert L."/>
            <person name="Andreopoulos W."/>
            <person name="Angelini C."/>
            <person name="Antonin V."/>
            <person name="Barry K.W."/>
            <person name="Bougher N.L."/>
            <person name="Buchanan P."/>
            <person name="Buyck B."/>
            <person name="Bense V."/>
            <person name="Catcheside P."/>
            <person name="Chovatia M."/>
            <person name="Cooper J."/>
            <person name="Damon W."/>
            <person name="Desjardin D."/>
            <person name="Finy P."/>
            <person name="Geml J."/>
            <person name="Haridas S."/>
            <person name="Hughes K."/>
            <person name="Justo A."/>
            <person name="Karasinski D."/>
            <person name="Kautmanova I."/>
            <person name="Kiss B."/>
            <person name="Kocsube S."/>
            <person name="Kotiranta H."/>
            <person name="LaButti K.M."/>
            <person name="Lechner B.E."/>
            <person name="Liimatainen K."/>
            <person name="Lipzen A."/>
            <person name="Lukacs Z."/>
            <person name="Mihaltcheva S."/>
            <person name="Morgado L.N."/>
            <person name="Niskanen T."/>
            <person name="Noordeloos M.E."/>
            <person name="Ohm R.A."/>
            <person name="Ortiz-Santana B."/>
            <person name="Ovrebo C."/>
            <person name="Racz N."/>
            <person name="Riley R."/>
            <person name="Savchenko A."/>
            <person name="Shiryaev A."/>
            <person name="Soop K."/>
            <person name="Spirin V."/>
            <person name="Szebenyi C."/>
            <person name="Tomsovsky M."/>
            <person name="Tulloss R.E."/>
            <person name="Uehling J."/>
            <person name="Grigoriev I.V."/>
            <person name="Vagvolgyi C."/>
            <person name="Papp T."/>
            <person name="Martin F.M."/>
            <person name="Miettinen O."/>
            <person name="Hibbett D.S."/>
            <person name="Nagy L.G."/>
        </authorList>
    </citation>
    <scope>NUCLEOTIDE SEQUENCE [LARGE SCALE GENOMIC DNA]</scope>
    <source>
        <strain evidence="1 2">CBS 962.96</strain>
    </source>
</reference>
<evidence type="ECO:0000313" key="1">
    <source>
        <dbReference type="EMBL" id="THU82056.1"/>
    </source>
</evidence>
<name>A0A4S8L102_DENBC</name>
<protein>
    <submittedName>
        <fullName evidence="1">Uncharacterized protein</fullName>
    </submittedName>
</protein>
<dbReference type="Proteomes" id="UP000297245">
    <property type="component" value="Unassembled WGS sequence"/>
</dbReference>